<reference evidence="1" key="1">
    <citation type="journal article" date="2015" name="Nature">
        <title>Complex archaea that bridge the gap between prokaryotes and eukaryotes.</title>
        <authorList>
            <person name="Spang A."/>
            <person name="Saw J.H."/>
            <person name="Jorgensen S.L."/>
            <person name="Zaremba-Niedzwiedzka K."/>
            <person name="Martijn J."/>
            <person name="Lind A.E."/>
            <person name="van Eijk R."/>
            <person name="Schleper C."/>
            <person name="Guy L."/>
            <person name="Ettema T.J."/>
        </authorList>
    </citation>
    <scope>NUCLEOTIDE SEQUENCE</scope>
</reference>
<accession>A0A0F9RVZ0</accession>
<evidence type="ECO:0000313" key="1">
    <source>
        <dbReference type="EMBL" id="KKN54162.1"/>
    </source>
</evidence>
<dbReference type="AlphaFoldDB" id="A0A0F9RVZ0"/>
<protein>
    <submittedName>
        <fullName evidence="1">Uncharacterized protein</fullName>
    </submittedName>
</protein>
<dbReference type="EMBL" id="LAZR01000940">
    <property type="protein sequence ID" value="KKN54162.1"/>
    <property type="molecule type" value="Genomic_DNA"/>
</dbReference>
<sequence length="86" mass="9400">MEEAILLATAILMDTQLVETMGLRLNCMFILWADKDSIVPTSICGDKAISLHVINLKDLGNVIGVPTCEHHDQVMNGTVLLHGIDE</sequence>
<comment type="caution">
    <text evidence="1">The sequence shown here is derived from an EMBL/GenBank/DDBJ whole genome shotgun (WGS) entry which is preliminary data.</text>
</comment>
<name>A0A0F9RVZ0_9ZZZZ</name>
<proteinExistence type="predicted"/>
<organism evidence="1">
    <name type="scientific">marine sediment metagenome</name>
    <dbReference type="NCBI Taxonomy" id="412755"/>
    <lineage>
        <taxon>unclassified sequences</taxon>
        <taxon>metagenomes</taxon>
        <taxon>ecological metagenomes</taxon>
    </lineage>
</organism>
<gene>
    <name evidence="1" type="ORF">LCGC14_0595110</name>
</gene>